<dbReference type="InterPro" id="IPR001763">
    <property type="entry name" value="Rhodanese-like_dom"/>
</dbReference>
<organism evidence="2 3">
    <name type="scientific">Salinisphaera dokdonensis CL-ES53</name>
    <dbReference type="NCBI Taxonomy" id="1304272"/>
    <lineage>
        <taxon>Bacteria</taxon>
        <taxon>Pseudomonadati</taxon>
        <taxon>Pseudomonadota</taxon>
        <taxon>Gammaproteobacteria</taxon>
        <taxon>Salinisphaerales</taxon>
        <taxon>Salinisphaeraceae</taxon>
        <taxon>Salinisphaera</taxon>
    </lineage>
</organism>
<name>A0ABV2AWG3_9GAMM</name>
<reference evidence="2 3" key="1">
    <citation type="submission" date="2013-03" db="EMBL/GenBank/DDBJ databases">
        <title>Salinisphaera dokdonensis CL-ES53 Genome Sequencing.</title>
        <authorList>
            <person name="Li C."/>
            <person name="Lai Q."/>
            <person name="Shao Z."/>
        </authorList>
    </citation>
    <scope>NUCLEOTIDE SEQUENCE [LARGE SCALE GENOMIC DNA]</scope>
    <source>
        <strain evidence="2 3">CL-ES53</strain>
    </source>
</reference>
<dbReference type="EMBL" id="APND01000001">
    <property type="protein sequence ID" value="MES1927991.1"/>
    <property type="molecule type" value="Genomic_DNA"/>
</dbReference>
<evidence type="ECO:0000259" key="1">
    <source>
        <dbReference type="PROSITE" id="PS50206"/>
    </source>
</evidence>
<evidence type="ECO:0000313" key="2">
    <source>
        <dbReference type="EMBL" id="MES1927991.1"/>
    </source>
</evidence>
<dbReference type="Proteomes" id="UP001460888">
    <property type="component" value="Unassembled WGS sequence"/>
</dbReference>
<comment type="caution">
    <text evidence="2">The sequence shown here is derived from an EMBL/GenBank/DDBJ whole genome shotgun (WGS) entry which is preliminary data.</text>
</comment>
<dbReference type="Pfam" id="PF00581">
    <property type="entry name" value="Rhodanese"/>
    <property type="match status" value="1"/>
</dbReference>
<dbReference type="SUPFAM" id="SSF52821">
    <property type="entry name" value="Rhodanese/Cell cycle control phosphatase"/>
    <property type="match status" value="1"/>
</dbReference>
<dbReference type="PROSITE" id="PS50206">
    <property type="entry name" value="RHODANESE_3"/>
    <property type="match status" value="1"/>
</dbReference>
<keyword evidence="3" id="KW-1185">Reference proteome</keyword>
<proteinExistence type="predicted"/>
<gene>
    <name evidence="2" type="ORF">SADO_02010</name>
</gene>
<evidence type="ECO:0000313" key="3">
    <source>
        <dbReference type="Proteomes" id="UP001460888"/>
    </source>
</evidence>
<protein>
    <submittedName>
        <fullName evidence="2">Rhodanese domain-containing protein</fullName>
    </submittedName>
</protein>
<accession>A0ABV2AWG3</accession>
<dbReference type="PANTHER" id="PTHR44086">
    <property type="entry name" value="THIOSULFATE SULFURTRANSFERASE RDL2, MITOCHONDRIAL-RELATED"/>
    <property type="match status" value="1"/>
</dbReference>
<dbReference type="PANTHER" id="PTHR44086:SF13">
    <property type="entry name" value="THIOSULFATE SULFURTRANSFERASE PSPE"/>
    <property type="match status" value="1"/>
</dbReference>
<sequence length="129" mass="14439">MPITKSASQLVDDARARIVSLTPEEVASQRDLPGVILVDLRDVRERQREGYIRGSMHVPRGMLEFWVDPDSPYHKPELAKAESLILYCNKGWRSALAAATLLDMGLEQVADLDGGFTRWCEDVGEVARD</sequence>
<dbReference type="RefSeq" id="WP_353108789.1">
    <property type="nucleotide sequence ID" value="NZ_APND01000001.1"/>
</dbReference>
<dbReference type="SMART" id="SM00450">
    <property type="entry name" value="RHOD"/>
    <property type="match status" value="1"/>
</dbReference>
<dbReference type="CDD" id="cd01447">
    <property type="entry name" value="Polysulfide_ST"/>
    <property type="match status" value="1"/>
</dbReference>
<dbReference type="InterPro" id="IPR036873">
    <property type="entry name" value="Rhodanese-like_dom_sf"/>
</dbReference>
<dbReference type="Gene3D" id="3.40.250.10">
    <property type="entry name" value="Rhodanese-like domain"/>
    <property type="match status" value="1"/>
</dbReference>
<feature type="domain" description="Rhodanese" evidence="1">
    <location>
        <begin position="31"/>
        <end position="128"/>
    </location>
</feature>